<dbReference type="EMBL" id="WSEK01000004">
    <property type="protein sequence ID" value="MVQ49372.1"/>
    <property type="molecule type" value="Genomic_DNA"/>
</dbReference>
<keyword evidence="3" id="KW-1185">Reference proteome</keyword>
<feature type="domain" description="DUF4333" evidence="1">
    <location>
        <begin position="4"/>
        <end position="70"/>
    </location>
</feature>
<evidence type="ECO:0000313" key="3">
    <source>
        <dbReference type="Proteomes" id="UP000473525"/>
    </source>
</evidence>
<organism evidence="2 3">
    <name type="scientific">Nocardioides agri</name>
    <dbReference type="NCBI Taxonomy" id="2682843"/>
    <lineage>
        <taxon>Bacteria</taxon>
        <taxon>Bacillati</taxon>
        <taxon>Actinomycetota</taxon>
        <taxon>Actinomycetes</taxon>
        <taxon>Propionibacteriales</taxon>
        <taxon>Nocardioidaceae</taxon>
        <taxon>Nocardioides</taxon>
    </lineage>
</organism>
<comment type="caution">
    <text evidence="2">The sequence shown here is derived from an EMBL/GenBank/DDBJ whole genome shotgun (WGS) entry which is preliminary data.</text>
</comment>
<evidence type="ECO:0000259" key="1">
    <source>
        <dbReference type="Pfam" id="PF14230"/>
    </source>
</evidence>
<sequence>MAGCGGTPTVDKDKLEEGIADDLEREVGARPDKITCPGDLTGKVGETMRCELTAGEDTLGLTVEVTEVDGSDVAYTVEVDEMDESAS</sequence>
<dbReference type="Pfam" id="PF14230">
    <property type="entry name" value="DUF4333"/>
    <property type="match status" value="1"/>
</dbReference>
<dbReference type="AlphaFoldDB" id="A0A6L6XRH5"/>
<gene>
    <name evidence="2" type="ORF">GON03_09275</name>
</gene>
<evidence type="ECO:0000313" key="2">
    <source>
        <dbReference type="EMBL" id="MVQ49372.1"/>
    </source>
</evidence>
<protein>
    <submittedName>
        <fullName evidence="2">DUF4333 domain-containing protein</fullName>
    </submittedName>
</protein>
<reference evidence="2 3" key="1">
    <citation type="submission" date="2019-12" db="EMBL/GenBank/DDBJ databases">
        <authorList>
            <person name="Huq M.A."/>
        </authorList>
    </citation>
    <scope>NUCLEOTIDE SEQUENCE [LARGE SCALE GENOMIC DNA]</scope>
    <source>
        <strain evidence="2 3">MAH-18</strain>
    </source>
</reference>
<dbReference type="Proteomes" id="UP000473525">
    <property type="component" value="Unassembled WGS sequence"/>
</dbReference>
<dbReference type="InterPro" id="IPR025637">
    <property type="entry name" value="DUF4333"/>
</dbReference>
<proteinExistence type="predicted"/>
<name>A0A6L6XRH5_9ACTN</name>
<accession>A0A6L6XRH5</accession>